<protein>
    <submittedName>
        <fullName evidence="2">Uncharacterized protein</fullName>
    </submittedName>
</protein>
<sequence>MRREQEEATQRLERETESFSTEPLKMDYRTLAALPSSAIQRVNRDNSSESPVVGNSGTREFCSSPTSQ</sequence>
<feature type="compositionally biased region" description="Polar residues" evidence="1">
    <location>
        <begin position="48"/>
        <end position="68"/>
    </location>
</feature>
<feature type="region of interest" description="Disordered" evidence="1">
    <location>
        <begin position="39"/>
        <end position="68"/>
    </location>
</feature>
<comment type="caution">
    <text evidence="2">The sequence shown here is derived from an EMBL/GenBank/DDBJ whole genome shotgun (WGS) entry which is preliminary data.</text>
</comment>
<evidence type="ECO:0000313" key="2">
    <source>
        <dbReference type="EMBL" id="GCC17785.1"/>
    </source>
</evidence>
<name>A0A401RI13_CHIPU</name>
<reference evidence="2 3" key="1">
    <citation type="journal article" date="2018" name="Nat. Ecol. Evol.">
        <title>Shark genomes provide insights into elasmobranch evolution and the origin of vertebrates.</title>
        <authorList>
            <person name="Hara Y"/>
            <person name="Yamaguchi K"/>
            <person name="Onimaru K"/>
            <person name="Kadota M"/>
            <person name="Koyanagi M"/>
            <person name="Keeley SD"/>
            <person name="Tatsumi K"/>
            <person name="Tanaka K"/>
            <person name="Motone F"/>
            <person name="Kageyama Y"/>
            <person name="Nozu R"/>
            <person name="Adachi N"/>
            <person name="Nishimura O"/>
            <person name="Nakagawa R"/>
            <person name="Tanegashima C"/>
            <person name="Kiyatake I"/>
            <person name="Matsumoto R"/>
            <person name="Murakumo K"/>
            <person name="Nishida K"/>
            <person name="Terakita A"/>
            <person name="Kuratani S"/>
            <person name="Sato K"/>
            <person name="Hyodo S Kuraku.S."/>
        </authorList>
    </citation>
    <scope>NUCLEOTIDE SEQUENCE [LARGE SCALE GENOMIC DNA]</scope>
</reference>
<dbReference type="STRING" id="137246.A0A401RI13"/>
<dbReference type="Proteomes" id="UP000287033">
    <property type="component" value="Unassembled WGS sequence"/>
</dbReference>
<evidence type="ECO:0000313" key="3">
    <source>
        <dbReference type="Proteomes" id="UP000287033"/>
    </source>
</evidence>
<keyword evidence="3" id="KW-1185">Reference proteome</keyword>
<gene>
    <name evidence="2" type="ORF">chiPu_0022031</name>
</gene>
<dbReference type="EMBL" id="BEZZ01005624">
    <property type="protein sequence ID" value="GCC17785.1"/>
    <property type="molecule type" value="Genomic_DNA"/>
</dbReference>
<proteinExistence type="predicted"/>
<evidence type="ECO:0000256" key="1">
    <source>
        <dbReference type="SAM" id="MobiDB-lite"/>
    </source>
</evidence>
<feature type="non-terminal residue" evidence="2">
    <location>
        <position position="68"/>
    </location>
</feature>
<organism evidence="2 3">
    <name type="scientific">Chiloscyllium punctatum</name>
    <name type="common">Brownbanded bambooshark</name>
    <name type="synonym">Hemiscyllium punctatum</name>
    <dbReference type="NCBI Taxonomy" id="137246"/>
    <lineage>
        <taxon>Eukaryota</taxon>
        <taxon>Metazoa</taxon>
        <taxon>Chordata</taxon>
        <taxon>Craniata</taxon>
        <taxon>Vertebrata</taxon>
        <taxon>Chondrichthyes</taxon>
        <taxon>Elasmobranchii</taxon>
        <taxon>Galeomorphii</taxon>
        <taxon>Galeoidea</taxon>
        <taxon>Orectolobiformes</taxon>
        <taxon>Hemiscylliidae</taxon>
        <taxon>Chiloscyllium</taxon>
    </lineage>
</organism>
<dbReference type="AlphaFoldDB" id="A0A401RI13"/>
<accession>A0A401RI13</accession>
<feature type="compositionally biased region" description="Basic and acidic residues" evidence="1">
    <location>
        <begin position="1"/>
        <end position="17"/>
    </location>
</feature>
<feature type="region of interest" description="Disordered" evidence="1">
    <location>
        <begin position="1"/>
        <end position="26"/>
    </location>
</feature>